<evidence type="ECO:0000313" key="2">
    <source>
        <dbReference type="Proteomes" id="UP000541535"/>
    </source>
</evidence>
<keyword evidence="2" id="KW-1185">Reference proteome</keyword>
<evidence type="ECO:0000313" key="1">
    <source>
        <dbReference type="EMBL" id="MBB3119418.1"/>
    </source>
</evidence>
<dbReference type="AlphaFoldDB" id="A0A7W5BAI4"/>
<gene>
    <name evidence="1" type="ORF">FHS03_002470</name>
</gene>
<comment type="caution">
    <text evidence="1">The sequence shown here is derived from an EMBL/GenBank/DDBJ whole genome shotgun (WGS) entry which is preliminary data.</text>
</comment>
<protein>
    <submittedName>
        <fullName evidence="1">Uncharacterized protein</fullName>
    </submittedName>
</protein>
<name>A0A7W5BAI4_9BURK</name>
<dbReference type="RefSeq" id="WP_183441261.1">
    <property type="nucleotide sequence ID" value="NZ_JACHXD010000006.1"/>
</dbReference>
<dbReference type="EMBL" id="JACHXD010000006">
    <property type="protein sequence ID" value="MBB3119418.1"/>
    <property type="molecule type" value="Genomic_DNA"/>
</dbReference>
<dbReference type="Proteomes" id="UP000541535">
    <property type="component" value="Unassembled WGS sequence"/>
</dbReference>
<reference evidence="1 2" key="1">
    <citation type="submission" date="2020-08" db="EMBL/GenBank/DDBJ databases">
        <title>Genomic Encyclopedia of Type Strains, Phase III (KMG-III): the genomes of soil and plant-associated and newly described type strains.</title>
        <authorList>
            <person name="Whitman W."/>
        </authorList>
    </citation>
    <scope>NUCLEOTIDE SEQUENCE [LARGE SCALE GENOMIC DNA]</scope>
    <source>
        <strain evidence="1 2">CECT 8897</strain>
    </source>
</reference>
<accession>A0A7W5BAI4</accession>
<organism evidence="1 2">
    <name type="scientific">Pseudoduganella violacea</name>
    <dbReference type="NCBI Taxonomy" id="1715466"/>
    <lineage>
        <taxon>Bacteria</taxon>
        <taxon>Pseudomonadati</taxon>
        <taxon>Pseudomonadota</taxon>
        <taxon>Betaproteobacteria</taxon>
        <taxon>Burkholderiales</taxon>
        <taxon>Oxalobacteraceae</taxon>
        <taxon>Telluria group</taxon>
        <taxon>Pseudoduganella</taxon>
    </lineage>
</organism>
<sequence length="59" mass="6961">MEAQLVAYREQGEILATRFAQQFLERHLHDAEADVRTAEISKQIHRIEDKLNERRTLKG</sequence>
<proteinExistence type="predicted"/>